<dbReference type="Proteomes" id="UP001165121">
    <property type="component" value="Unassembled WGS sequence"/>
</dbReference>
<evidence type="ECO:0000313" key="1">
    <source>
        <dbReference type="EMBL" id="GMF39711.1"/>
    </source>
</evidence>
<keyword evidence="2" id="KW-1185">Reference proteome</keyword>
<comment type="caution">
    <text evidence="1">The sequence shown here is derived from an EMBL/GenBank/DDBJ whole genome shotgun (WGS) entry which is preliminary data.</text>
</comment>
<proteinExistence type="predicted"/>
<dbReference type="AlphaFoldDB" id="A0A9W7CR77"/>
<gene>
    <name evidence="1" type="ORF">Pfra01_001190100</name>
</gene>
<accession>A0A9W7CR77</accession>
<organism evidence="1 2">
    <name type="scientific">Phytophthora fragariaefolia</name>
    <dbReference type="NCBI Taxonomy" id="1490495"/>
    <lineage>
        <taxon>Eukaryota</taxon>
        <taxon>Sar</taxon>
        <taxon>Stramenopiles</taxon>
        <taxon>Oomycota</taxon>
        <taxon>Peronosporomycetes</taxon>
        <taxon>Peronosporales</taxon>
        <taxon>Peronosporaceae</taxon>
        <taxon>Phytophthora</taxon>
    </lineage>
</organism>
<sequence>MFTWIDRVDLALKDAGESGRGKGADSALYYILGNKLMENAARWWVNMNRQLPKQKRMWSTLKRSLSRRYGEKKDNSAAEWRVSMRPMMPGETYADFAARLRDVVGPVAMAASSGAAARSPISVRLTAAAISCRVTATSSSSLLVGHGAEGLPPSSTRACSPATTVVNWLKAEASAATSVTVAATALFSSCRSSGVSAASVTARGVSALASSCVIAGATVAVVTASSAAGAALLVSGHTSFAGGESRTSEPSSSSSSLSLRASVSLVLRLMTRLVFPDLVVALVRVGVRLVIATFFAVGEHLDTLLYRPCMTIMCWSSYLARTAGQILYSRYGFLSESTVVSTPYWPSEITESPPAGSSVLPRPLLFY</sequence>
<name>A0A9W7CR77_9STRA</name>
<dbReference type="EMBL" id="BSXT01001183">
    <property type="protein sequence ID" value="GMF39711.1"/>
    <property type="molecule type" value="Genomic_DNA"/>
</dbReference>
<evidence type="ECO:0000313" key="2">
    <source>
        <dbReference type="Proteomes" id="UP001165121"/>
    </source>
</evidence>
<reference evidence="1" key="1">
    <citation type="submission" date="2023-04" db="EMBL/GenBank/DDBJ databases">
        <title>Phytophthora fragariaefolia NBRC 109709.</title>
        <authorList>
            <person name="Ichikawa N."/>
            <person name="Sato H."/>
            <person name="Tonouchi N."/>
        </authorList>
    </citation>
    <scope>NUCLEOTIDE SEQUENCE</scope>
    <source>
        <strain evidence="1">NBRC 109709</strain>
    </source>
</reference>
<protein>
    <submittedName>
        <fullName evidence="1">Unnamed protein product</fullName>
    </submittedName>
</protein>